<dbReference type="Proteomes" id="UP000299102">
    <property type="component" value="Unassembled WGS sequence"/>
</dbReference>
<organism evidence="1 2">
    <name type="scientific">Eumeta variegata</name>
    <name type="common">Bagworm moth</name>
    <name type="synonym">Eumeta japonica</name>
    <dbReference type="NCBI Taxonomy" id="151549"/>
    <lineage>
        <taxon>Eukaryota</taxon>
        <taxon>Metazoa</taxon>
        <taxon>Ecdysozoa</taxon>
        <taxon>Arthropoda</taxon>
        <taxon>Hexapoda</taxon>
        <taxon>Insecta</taxon>
        <taxon>Pterygota</taxon>
        <taxon>Neoptera</taxon>
        <taxon>Endopterygota</taxon>
        <taxon>Lepidoptera</taxon>
        <taxon>Glossata</taxon>
        <taxon>Ditrysia</taxon>
        <taxon>Tineoidea</taxon>
        <taxon>Psychidae</taxon>
        <taxon>Oiketicinae</taxon>
        <taxon>Eumeta</taxon>
    </lineage>
</organism>
<evidence type="ECO:0000313" key="2">
    <source>
        <dbReference type="Proteomes" id="UP000299102"/>
    </source>
</evidence>
<reference evidence="1 2" key="1">
    <citation type="journal article" date="2019" name="Commun. Biol.">
        <title>The bagworm genome reveals a unique fibroin gene that provides high tensile strength.</title>
        <authorList>
            <person name="Kono N."/>
            <person name="Nakamura H."/>
            <person name="Ohtoshi R."/>
            <person name="Tomita M."/>
            <person name="Numata K."/>
            <person name="Arakawa K."/>
        </authorList>
    </citation>
    <scope>NUCLEOTIDE SEQUENCE [LARGE SCALE GENOMIC DNA]</scope>
</reference>
<sequence>MPPKQLEVPIAANGQTMERTSINKSVMVNENSGSPFLYITPQPFSTSPFPSSSARSPRYQPTLSFVRYAIPTQEVSIELITPPESRMIMGGGDRL</sequence>
<name>A0A4C1SFK7_EUMVA</name>
<keyword evidence="2" id="KW-1185">Reference proteome</keyword>
<proteinExistence type="predicted"/>
<dbReference type="AlphaFoldDB" id="A0A4C1SFK7"/>
<protein>
    <submittedName>
        <fullName evidence="1">Uncharacterized protein</fullName>
    </submittedName>
</protein>
<evidence type="ECO:0000313" key="1">
    <source>
        <dbReference type="EMBL" id="GBO99957.1"/>
    </source>
</evidence>
<gene>
    <name evidence="1" type="ORF">EVAR_74310_1</name>
</gene>
<comment type="caution">
    <text evidence="1">The sequence shown here is derived from an EMBL/GenBank/DDBJ whole genome shotgun (WGS) entry which is preliminary data.</text>
</comment>
<dbReference type="EMBL" id="BGZK01000004">
    <property type="protein sequence ID" value="GBO99957.1"/>
    <property type="molecule type" value="Genomic_DNA"/>
</dbReference>
<accession>A0A4C1SFK7</accession>